<evidence type="ECO:0000256" key="1">
    <source>
        <dbReference type="SAM" id="MobiDB-lite"/>
    </source>
</evidence>
<protein>
    <submittedName>
        <fullName evidence="3">Uncharacterized protein</fullName>
    </submittedName>
</protein>
<keyword evidence="2" id="KW-0472">Membrane</keyword>
<keyword evidence="2" id="KW-0812">Transmembrane</keyword>
<feature type="transmembrane region" description="Helical" evidence="2">
    <location>
        <begin position="20"/>
        <end position="39"/>
    </location>
</feature>
<feature type="region of interest" description="Disordered" evidence="1">
    <location>
        <begin position="153"/>
        <end position="180"/>
    </location>
</feature>
<keyword evidence="4" id="KW-1185">Reference proteome</keyword>
<evidence type="ECO:0000313" key="4">
    <source>
        <dbReference type="Proteomes" id="UP001059824"/>
    </source>
</evidence>
<dbReference type="KEGG" id="mama:GII36_03865"/>
<dbReference type="Proteomes" id="UP001059824">
    <property type="component" value="Chromosome"/>
</dbReference>
<dbReference type="RefSeq" id="WP_260762672.1">
    <property type="nucleotide sequence ID" value="NZ_CP045921.1"/>
</dbReference>
<name>A0A857MK88_9BACT</name>
<proteinExistence type="predicted"/>
<reference evidence="3" key="1">
    <citation type="journal article" date="2021" name="Nat. Microbiol.">
        <title>Cocultivation of an ultrasmall environmental parasitic bacterium with lytic ability against bacteria associated with wastewater foams.</title>
        <authorList>
            <person name="Batinovic S."/>
            <person name="Rose J.J.A."/>
            <person name="Ratcliffe J."/>
            <person name="Seviour R.J."/>
            <person name="Petrovski S."/>
        </authorList>
    </citation>
    <scope>NUCLEOTIDE SEQUENCE</scope>
    <source>
        <strain evidence="3">JR1</strain>
    </source>
</reference>
<evidence type="ECO:0000256" key="2">
    <source>
        <dbReference type="SAM" id="Phobius"/>
    </source>
</evidence>
<dbReference type="AlphaFoldDB" id="A0A857MK88"/>
<keyword evidence="2" id="KW-1133">Transmembrane helix</keyword>
<gene>
    <name evidence="3" type="ORF">GII36_03865</name>
</gene>
<accession>A0A857MK88</accession>
<organism evidence="3 4">
    <name type="scientific">Candidatus Mycosynbacter amalyticus</name>
    <dbReference type="NCBI Taxonomy" id="2665156"/>
    <lineage>
        <taxon>Bacteria</taxon>
        <taxon>Candidatus Saccharimonadota</taxon>
        <taxon>Candidatus Saccharimonadota incertae sedis</taxon>
        <taxon>Candidatus Mycosynbacter</taxon>
    </lineage>
</organism>
<sequence>MTERITRSRNEKNTTNETPAWIKFAGAAAIAGAATFGIYKANEAPVEAERPQDSYTVYSLDQGKLSDSEYVDEEGAITPIGAALTIIDKRIQSRTDTPDLTPEQRMSLMNSANIAYQEFQKEHGVPQPSTVVAVYSGEFDGKPGVDWRVQLKTPEDTSEPGPSVFSEDGKQELPSYFNET</sequence>
<dbReference type="EMBL" id="CP045921">
    <property type="protein sequence ID" value="QHN42973.1"/>
    <property type="molecule type" value="Genomic_DNA"/>
</dbReference>
<evidence type="ECO:0000313" key="3">
    <source>
        <dbReference type="EMBL" id="QHN42973.1"/>
    </source>
</evidence>